<proteinExistence type="predicted"/>
<comment type="caution">
    <text evidence="2">The sequence shown here is derived from an EMBL/GenBank/DDBJ whole genome shotgun (WGS) entry which is preliminary data.</text>
</comment>
<dbReference type="Proteomes" id="UP000774617">
    <property type="component" value="Unassembled WGS sequence"/>
</dbReference>
<keyword evidence="3" id="KW-1185">Reference proteome</keyword>
<reference evidence="2 3" key="1">
    <citation type="journal article" date="2021" name="Nat. Commun.">
        <title>Genetic determinants of endophytism in the Arabidopsis root mycobiome.</title>
        <authorList>
            <person name="Mesny F."/>
            <person name="Miyauchi S."/>
            <person name="Thiergart T."/>
            <person name="Pickel B."/>
            <person name="Atanasova L."/>
            <person name="Karlsson M."/>
            <person name="Huettel B."/>
            <person name="Barry K.W."/>
            <person name="Haridas S."/>
            <person name="Chen C."/>
            <person name="Bauer D."/>
            <person name="Andreopoulos W."/>
            <person name="Pangilinan J."/>
            <person name="LaButti K."/>
            <person name="Riley R."/>
            <person name="Lipzen A."/>
            <person name="Clum A."/>
            <person name="Drula E."/>
            <person name="Henrissat B."/>
            <person name="Kohler A."/>
            <person name="Grigoriev I.V."/>
            <person name="Martin F.M."/>
            <person name="Hacquard S."/>
        </authorList>
    </citation>
    <scope>NUCLEOTIDE SEQUENCE [LARGE SCALE GENOMIC DNA]</scope>
    <source>
        <strain evidence="2 3">MPI-SDFR-AT-0080</strain>
    </source>
</reference>
<feature type="compositionally biased region" description="Pro residues" evidence="1">
    <location>
        <begin position="113"/>
        <end position="123"/>
    </location>
</feature>
<protein>
    <submittedName>
        <fullName evidence="2">Uncharacterized protein</fullName>
    </submittedName>
</protein>
<evidence type="ECO:0000313" key="2">
    <source>
        <dbReference type="EMBL" id="KAH7044009.1"/>
    </source>
</evidence>
<organism evidence="2 3">
    <name type="scientific">Macrophomina phaseolina</name>
    <dbReference type="NCBI Taxonomy" id="35725"/>
    <lineage>
        <taxon>Eukaryota</taxon>
        <taxon>Fungi</taxon>
        <taxon>Dikarya</taxon>
        <taxon>Ascomycota</taxon>
        <taxon>Pezizomycotina</taxon>
        <taxon>Dothideomycetes</taxon>
        <taxon>Dothideomycetes incertae sedis</taxon>
        <taxon>Botryosphaeriales</taxon>
        <taxon>Botryosphaeriaceae</taxon>
        <taxon>Macrophomina</taxon>
    </lineage>
</organism>
<name>A0ABQ8G407_9PEZI</name>
<feature type="region of interest" description="Disordered" evidence="1">
    <location>
        <begin position="110"/>
        <end position="157"/>
    </location>
</feature>
<gene>
    <name evidence="2" type="ORF">B0J12DRAFT_188666</name>
</gene>
<dbReference type="EMBL" id="JAGTJR010000021">
    <property type="protein sequence ID" value="KAH7044009.1"/>
    <property type="molecule type" value="Genomic_DNA"/>
</dbReference>
<sequence>MHPGILPAASFVCSRSLRTSLCGCYRVHDCGFIDSPRRTRCPSYGRMRWFAALGFVPLSSWQQGKRARQMGACDAVSTCSLLETVSIFPHVTAQAAAFAARLIGTRVSSLPPDLSPSPAPNPRPGFRTPRSSSPARPTFPSAVFPPQRASPHRETEDEPHYYPLLCTLFLARKSANPQPRRQFPSLCPA</sequence>
<evidence type="ECO:0000313" key="3">
    <source>
        <dbReference type="Proteomes" id="UP000774617"/>
    </source>
</evidence>
<accession>A0ABQ8G407</accession>
<evidence type="ECO:0000256" key="1">
    <source>
        <dbReference type="SAM" id="MobiDB-lite"/>
    </source>
</evidence>